<dbReference type="Pfam" id="PF03454">
    <property type="entry name" value="MoeA_C"/>
    <property type="match status" value="1"/>
</dbReference>
<dbReference type="GO" id="GO:0061599">
    <property type="term" value="F:molybdopterin molybdotransferase activity"/>
    <property type="evidence" value="ECO:0007669"/>
    <property type="project" value="UniProtKB-UniRule"/>
</dbReference>
<dbReference type="InterPro" id="IPR008284">
    <property type="entry name" value="MoCF_biosynth_CS"/>
</dbReference>
<evidence type="ECO:0000256" key="7">
    <source>
        <dbReference type="ARBA" id="ARBA00022723"/>
    </source>
</evidence>
<dbReference type="SUPFAM" id="SSF53218">
    <property type="entry name" value="Molybdenum cofactor biosynthesis proteins"/>
    <property type="match status" value="1"/>
</dbReference>
<dbReference type="InterPro" id="IPR001453">
    <property type="entry name" value="MoaB/Mog_dom"/>
</dbReference>
<dbReference type="UniPathway" id="UPA00344"/>
<keyword evidence="9 11" id="KW-0501">Molybdenum cofactor biosynthesis</keyword>
<keyword evidence="8 11" id="KW-0460">Magnesium</keyword>
<dbReference type="AlphaFoldDB" id="A0A1H2XQ09"/>
<dbReference type="GO" id="GO:0006777">
    <property type="term" value="P:Mo-molybdopterin cofactor biosynthetic process"/>
    <property type="evidence" value="ECO:0007669"/>
    <property type="project" value="UniProtKB-UniRule"/>
</dbReference>
<comment type="cofactor">
    <cofactor evidence="1 11">
        <name>Mg(2+)</name>
        <dbReference type="ChEBI" id="CHEBI:18420"/>
    </cofactor>
</comment>
<keyword evidence="7 11" id="KW-0479">Metal-binding</keyword>
<dbReference type="Pfam" id="PF03453">
    <property type="entry name" value="MoeA_N"/>
    <property type="match status" value="1"/>
</dbReference>
<evidence type="ECO:0000256" key="2">
    <source>
        <dbReference type="ARBA" id="ARBA00002901"/>
    </source>
</evidence>
<reference evidence="13 14" key="1">
    <citation type="submission" date="2016-10" db="EMBL/GenBank/DDBJ databases">
        <authorList>
            <person name="de Groot N.N."/>
        </authorList>
    </citation>
    <scope>NUCLEOTIDE SEQUENCE [LARGE SCALE GENOMIC DNA]</scope>
    <source>
        <strain evidence="13 14">CGMCC 1.7059</strain>
    </source>
</reference>
<dbReference type="InterPro" id="IPR036688">
    <property type="entry name" value="MoeA_C_domain_IV_sf"/>
</dbReference>
<dbReference type="Gene3D" id="3.40.980.10">
    <property type="entry name" value="MoaB/Mog-like domain"/>
    <property type="match status" value="1"/>
</dbReference>
<evidence type="ECO:0000256" key="4">
    <source>
        <dbReference type="ARBA" id="ARBA00010763"/>
    </source>
</evidence>
<dbReference type="InterPro" id="IPR036135">
    <property type="entry name" value="MoeA_linker/N_sf"/>
</dbReference>
<evidence type="ECO:0000256" key="1">
    <source>
        <dbReference type="ARBA" id="ARBA00001946"/>
    </source>
</evidence>
<keyword evidence="5 11" id="KW-0500">Molybdenum</keyword>
<dbReference type="EMBL" id="FNNE01000005">
    <property type="protein sequence ID" value="SDW94927.1"/>
    <property type="molecule type" value="Genomic_DNA"/>
</dbReference>
<organism evidence="13 14">
    <name type="scientific">Marinobacter mobilis</name>
    <dbReference type="NCBI Taxonomy" id="488533"/>
    <lineage>
        <taxon>Bacteria</taxon>
        <taxon>Pseudomonadati</taxon>
        <taxon>Pseudomonadota</taxon>
        <taxon>Gammaproteobacteria</taxon>
        <taxon>Pseudomonadales</taxon>
        <taxon>Marinobacteraceae</taxon>
        <taxon>Marinobacter</taxon>
    </lineage>
</organism>
<dbReference type="SMART" id="SM00852">
    <property type="entry name" value="MoCF_biosynth"/>
    <property type="match status" value="1"/>
</dbReference>
<evidence type="ECO:0000256" key="3">
    <source>
        <dbReference type="ARBA" id="ARBA00005046"/>
    </source>
</evidence>
<dbReference type="FunFam" id="3.40.980.10:FF:000004">
    <property type="entry name" value="Molybdopterin molybdenumtransferase"/>
    <property type="match status" value="1"/>
</dbReference>
<keyword evidence="14" id="KW-1185">Reference proteome</keyword>
<dbReference type="CDD" id="cd00887">
    <property type="entry name" value="MoeA"/>
    <property type="match status" value="1"/>
</dbReference>
<dbReference type="InterPro" id="IPR036425">
    <property type="entry name" value="MoaB/Mog-like_dom_sf"/>
</dbReference>
<dbReference type="Gene3D" id="2.170.190.11">
    <property type="entry name" value="Molybdopterin biosynthesis moea protein, domain 3"/>
    <property type="match status" value="1"/>
</dbReference>
<dbReference type="GO" id="GO:0046872">
    <property type="term" value="F:metal ion binding"/>
    <property type="evidence" value="ECO:0007669"/>
    <property type="project" value="UniProtKB-UniRule"/>
</dbReference>
<evidence type="ECO:0000256" key="8">
    <source>
        <dbReference type="ARBA" id="ARBA00022842"/>
    </source>
</evidence>
<dbReference type="SUPFAM" id="SSF63867">
    <property type="entry name" value="MoeA C-terminal domain-like"/>
    <property type="match status" value="1"/>
</dbReference>
<comment type="pathway">
    <text evidence="3 11">Cofactor biosynthesis; molybdopterin biosynthesis.</text>
</comment>
<dbReference type="PROSITE" id="PS01079">
    <property type="entry name" value="MOCF_BIOSYNTHESIS_2"/>
    <property type="match status" value="1"/>
</dbReference>
<evidence type="ECO:0000313" key="14">
    <source>
        <dbReference type="Proteomes" id="UP000199675"/>
    </source>
</evidence>
<dbReference type="Pfam" id="PF00994">
    <property type="entry name" value="MoCF_biosynth"/>
    <property type="match status" value="1"/>
</dbReference>
<proteinExistence type="inferred from homology"/>
<evidence type="ECO:0000256" key="6">
    <source>
        <dbReference type="ARBA" id="ARBA00022679"/>
    </source>
</evidence>
<comment type="similarity">
    <text evidence="4 11">Belongs to the MoeA family.</text>
</comment>
<comment type="catalytic activity">
    <reaction evidence="10">
        <text>adenylyl-molybdopterin + molybdate = Mo-molybdopterin + AMP + H(+)</text>
        <dbReference type="Rhea" id="RHEA:35047"/>
        <dbReference type="ChEBI" id="CHEBI:15378"/>
        <dbReference type="ChEBI" id="CHEBI:36264"/>
        <dbReference type="ChEBI" id="CHEBI:62727"/>
        <dbReference type="ChEBI" id="CHEBI:71302"/>
        <dbReference type="ChEBI" id="CHEBI:456215"/>
        <dbReference type="EC" id="2.10.1.1"/>
    </reaction>
</comment>
<dbReference type="OrthoDB" id="9804758at2"/>
<dbReference type="EC" id="2.10.1.1" evidence="11"/>
<evidence type="ECO:0000259" key="12">
    <source>
        <dbReference type="SMART" id="SM00852"/>
    </source>
</evidence>
<dbReference type="InterPro" id="IPR038987">
    <property type="entry name" value="MoeA-like"/>
</dbReference>
<dbReference type="SUPFAM" id="SSF63882">
    <property type="entry name" value="MoeA N-terminal region -like"/>
    <property type="match status" value="1"/>
</dbReference>
<evidence type="ECO:0000256" key="5">
    <source>
        <dbReference type="ARBA" id="ARBA00022505"/>
    </source>
</evidence>
<dbReference type="InterPro" id="IPR005111">
    <property type="entry name" value="MoeA_C_domain_IV"/>
</dbReference>
<feature type="domain" description="MoaB/Mog" evidence="12">
    <location>
        <begin position="180"/>
        <end position="317"/>
    </location>
</feature>
<evidence type="ECO:0000256" key="10">
    <source>
        <dbReference type="ARBA" id="ARBA00047317"/>
    </source>
</evidence>
<evidence type="ECO:0000256" key="11">
    <source>
        <dbReference type="RuleBase" id="RU365090"/>
    </source>
</evidence>
<keyword evidence="6 11" id="KW-0808">Transferase</keyword>
<comment type="function">
    <text evidence="2 11">Catalyzes the insertion of molybdate into adenylated molybdopterin with the concomitant release of AMP.</text>
</comment>
<name>A0A1H2XQ09_9GAMM</name>
<evidence type="ECO:0000256" key="9">
    <source>
        <dbReference type="ARBA" id="ARBA00023150"/>
    </source>
</evidence>
<dbReference type="STRING" id="488533.SAMN04487960_105125"/>
<dbReference type="RefSeq" id="WP_091812836.1">
    <property type="nucleotide sequence ID" value="NZ_FNNE01000005.1"/>
</dbReference>
<dbReference type="Proteomes" id="UP000199675">
    <property type="component" value="Unassembled WGS sequence"/>
</dbReference>
<dbReference type="NCBIfam" id="NF045515">
    <property type="entry name" value="Glp_gephyrin"/>
    <property type="match status" value="1"/>
</dbReference>
<dbReference type="PANTHER" id="PTHR10192">
    <property type="entry name" value="MOLYBDOPTERIN BIOSYNTHESIS PROTEIN"/>
    <property type="match status" value="1"/>
</dbReference>
<gene>
    <name evidence="13" type="ORF">SAMN04487960_105125</name>
</gene>
<evidence type="ECO:0000313" key="13">
    <source>
        <dbReference type="EMBL" id="SDW94927.1"/>
    </source>
</evidence>
<dbReference type="Gene3D" id="3.90.105.10">
    <property type="entry name" value="Molybdopterin biosynthesis moea protein, domain 2"/>
    <property type="match status" value="1"/>
</dbReference>
<dbReference type="PANTHER" id="PTHR10192:SF5">
    <property type="entry name" value="GEPHYRIN"/>
    <property type="match status" value="1"/>
</dbReference>
<sequence>MSRNANLTSVDDALAHLLSQARPLTGTEPVALTAALGRVLGEDITVPLNVPPADNSAVDGYALRYDDIDPERTMAVSGRIPAGHAAAPLAPGSAARIFTGSEVPPGADTVVMQEQVEVVSDGIRIGGEQRRGQNIRRCGQDLRQGERALSRGTLLRPQELGLLASLGIAEVQVIRRYRVAVLTTGDELVEPGMPLAPGQIYNSNRFTLLGLLEQADCDVVLCETLRDEREATGQALLAAAQAADLVITSGGVSVGEEDHVRAVLESQGDLSLWRLAIKPGKPLAFGGLAGTPILGLPGNPAAVLVTFLVVATPFIRHCQGRTTPRRPAEQLPAAFSIEKPSIRREFIRARKEWLDGAAQVTAYPNQSSGVLSSACWADGLAMIPEHTVVSPGDTISYYSFSDLME</sequence>
<dbReference type="Gene3D" id="2.40.340.10">
    <property type="entry name" value="MoeA, C-terminal, domain IV"/>
    <property type="match status" value="1"/>
</dbReference>
<dbReference type="NCBIfam" id="TIGR00177">
    <property type="entry name" value="molyb_syn"/>
    <property type="match status" value="1"/>
</dbReference>
<dbReference type="InterPro" id="IPR005110">
    <property type="entry name" value="MoeA_linker/N"/>
</dbReference>
<protein>
    <recommendedName>
        <fullName evidence="11">Molybdopterin molybdenumtransferase</fullName>
        <ecNumber evidence="11">2.10.1.1</ecNumber>
    </recommendedName>
</protein>
<accession>A0A1H2XQ09</accession>
<dbReference type="GO" id="GO:0005829">
    <property type="term" value="C:cytosol"/>
    <property type="evidence" value="ECO:0007669"/>
    <property type="project" value="TreeGrafter"/>
</dbReference>